<reference evidence="3" key="1">
    <citation type="submission" date="2021-11" db="EMBL/GenBank/DDBJ databases">
        <authorList>
            <consortium name="Genoscope - CEA"/>
            <person name="William W."/>
        </authorList>
    </citation>
    <scope>NUCLEOTIDE SEQUENCE</scope>
</reference>
<keyword evidence="2" id="KW-0812">Transmembrane</keyword>
<keyword evidence="4" id="KW-1185">Reference proteome</keyword>
<dbReference type="Proteomes" id="UP000789595">
    <property type="component" value="Unassembled WGS sequence"/>
</dbReference>
<comment type="caution">
    <text evidence="3">The sequence shown here is derived from an EMBL/GenBank/DDBJ whole genome shotgun (WGS) entry which is preliminary data.</text>
</comment>
<sequence>DPTHASAPHTQQSQRQSRRRRIHASGTRDSRKASTTTRSTARPAMAQQPNPHNAQLANLEPGEAATTAVTILTKATINTARAHPKITGSWMLGLALVVFATGFRVSDTVASQYEQDVQAADLSEPISRAAARVRRARSLQRSASGWFSCDDRCQYHKSEAETASRELADLRAREDAGLSDAKRGVGVLSEYAVAEARDSFWRAFAGGKSFAKRQSMWDLLFSGLRFSGRRDESTAAVVIRWLINLLFNFTLGLCGALGVFLWRLRALVASYQPGPLHALAFTLAAALAATAMVATYLFAMYFCAASGVAAVGAAASAQARIEAERRRDPRYRVQQQQQPPGGFGQPRYRPRTY</sequence>
<protein>
    <recommendedName>
        <fullName evidence="5">Transmembrane protein</fullName>
    </recommendedName>
</protein>
<dbReference type="AlphaFoldDB" id="A0A8J2X2I5"/>
<dbReference type="EMBL" id="CAKKNE010000005">
    <property type="protein sequence ID" value="CAH0377738.1"/>
    <property type="molecule type" value="Genomic_DNA"/>
</dbReference>
<evidence type="ECO:0000313" key="3">
    <source>
        <dbReference type="EMBL" id="CAH0377738.1"/>
    </source>
</evidence>
<accession>A0A8J2X2I5</accession>
<gene>
    <name evidence="3" type="ORF">PECAL_5P22690</name>
</gene>
<feature type="compositionally biased region" description="Low complexity" evidence="1">
    <location>
        <begin position="33"/>
        <end position="46"/>
    </location>
</feature>
<feature type="non-terminal residue" evidence="3">
    <location>
        <position position="1"/>
    </location>
</feature>
<feature type="region of interest" description="Disordered" evidence="1">
    <location>
        <begin position="325"/>
        <end position="353"/>
    </location>
</feature>
<evidence type="ECO:0000256" key="1">
    <source>
        <dbReference type="SAM" id="MobiDB-lite"/>
    </source>
</evidence>
<feature type="transmembrane region" description="Helical" evidence="2">
    <location>
        <begin position="274"/>
        <end position="292"/>
    </location>
</feature>
<dbReference type="OrthoDB" id="202063at2759"/>
<proteinExistence type="predicted"/>
<evidence type="ECO:0000313" key="4">
    <source>
        <dbReference type="Proteomes" id="UP000789595"/>
    </source>
</evidence>
<feature type="transmembrane region" description="Helical" evidence="2">
    <location>
        <begin position="241"/>
        <end position="262"/>
    </location>
</feature>
<name>A0A8J2X2I5_9STRA</name>
<feature type="region of interest" description="Disordered" evidence="1">
    <location>
        <begin position="1"/>
        <end position="54"/>
    </location>
</feature>
<organism evidence="3 4">
    <name type="scientific">Pelagomonas calceolata</name>
    <dbReference type="NCBI Taxonomy" id="35677"/>
    <lineage>
        <taxon>Eukaryota</taxon>
        <taxon>Sar</taxon>
        <taxon>Stramenopiles</taxon>
        <taxon>Ochrophyta</taxon>
        <taxon>Pelagophyceae</taxon>
        <taxon>Pelagomonadales</taxon>
        <taxon>Pelagomonadaceae</taxon>
        <taxon>Pelagomonas</taxon>
    </lineage>
</organism>
<keyword evidence="2" id="KW-0472">Membrane</keyword>
<evidence type="ECO:0008006" key="5">
    <source>
        <dbReference type="Google" id="ProtNLM"/>
    </source>
</evidence>
<evidence type="ECO:0000256" key="2">
    <source>
        <dbReference type="SAM" id="Phobius"/>
    </source>
</evidence>
<keyword evidence="2" id="KW-1133">Transmembrane helix</keyword>